<dbReference type="EMBL" id="JROU02000288">
    <property type="protein sequence ID" value="OEH79753.1"/>
    <property type="molecule type" value="Genomic_DNA"/>
</dbReference>
<evidence type="ECO:0000313" key="3">
    <source>
        <dbReference type="Proteomes" id="UP000095192"/>
    </source>
</evidence>
<evidence type="ECO:0000256" key="1">
    <source>
        <dbReference type="SAM" id="MobiDB-lite"/>
    </source>
</evidence>
<reference evidence="2 3" key="1">
    <citation type="journal article" date="2016" name="BMC Genomics">
        <title>Comparative genomics reveals Cyclospora cayetanensis possesses coccidia-like metabolism and invasion components but unique surface antigens.</title>
        <authorList>
            <person name="Liu S."/>
            <person name="Wang L."/>
            <person name="Zheng H."/>
            <person name="Xu Z."/>
            <person name="Roellig D.M."/>
            <person name="Li N."/>
            <person name="Frace M.A."/>
            <person name="Tang K."/>
            <person name="Arrowood M.J."/>
            <person name="Moss D.M."/>
            <person name="Zhang L."/>
            <person name="Feng Y."/>
            <person name="Xiao L."/>
        </authorList>
    </citation>
    <scope>NUCLEOTIDE SEQUENCE [LARGE SCALE GENOMIC DNA]</scope>
    <source>
        <strain evidence="2 3">CHN_HEN01</strain>
    </source>
</reference>
<keyword evidence="3" id="KW-1185">Reference proteome</keyword>
<evidence type="ECO:0000313" key="2">
    <source>
        <dbReference type="EMBL" id="OEH79753.1"/>
    </source>
</evidence>
<proteinExistence type="predicted"/>
<comment type="caution">
    <text evidence="2">The sequence shown here is derived from an EMBL/GenBank/DDBJ whole genome shotgun (WGS) entry which is preliminary data.</text>
</comment>
<dbReference type="InParanoid" id="A0A1D3D8M9"/>
<dbReference type="VEuPathDB" id="ToxoDB:cyc_02386"/>
<protein>
    <submittedName>
        <fullName evidence="2">Uncharacterized protein</fullName>
    </submittedName>
</protein>
<feature type="region of interest" description="Disordered" evidence="1">
    <location>
        <begin position="1"/>
        <end position="20"/>
    </location>
</feature>
<sequence>MRPSAARRLPQHSQRQRKAASSCCSGRSISAVQLCTLLLLLLELVGPLGPLLHTFLGDSQVLTWMLSECEELPSSFALLAQLPADAAAVEAETPSSRQ</sequence>
<accession>A0A1D3D8M9</accession>
<gene>
    <name evidence="2" type="ORF">cyc_02386</name>
</gene>
<name>A0A1D3D8M9_9EIME</name>
<organism evidence="2 3">
    <name type="scientific">Cyclospora cayetanensis</name>
    <dbReference type="NCBI Taxonomy" id="88456"/>
    <lineage>
        <taxon>Eukaryota</taxon>
        <taxon>Sar</taxon>
        <taxon>Alveolata</taxon>
        <taxon>Apicomplexa</taxon>
        <taxon>Conoidasida</taxon>
        <taxon>Coccidia</taxon>
        <taxon>Eucoccidiorida</taxon>
        <taxon>Eimeriorina</taxon>
        <taxon>Eimeriidae</taxon>
        <taxon>Cyclospora</taxon>
    </lineage>
</organism>
<dbReference type="AlphaFoldDB" id="A0A1D3D8M9"/>
<dbReference type="Proteomes" id="UP000095192">
    <property type="component" value="Unassembled WGS sequence"/>
</dbReference>